<dbReference type="Proteomes" id="UP000825009">
    <property type="component" value="Chromosome"/>
</dbReference>
<dbReference type="AlphaFoldDB" id="A0A8F6TWR7"/>
<keyword evidence="3" id="KW-1185">Reference proteome</keyword>
<feature type="transmembrane region" description="Helical" evidence="1">
    <location>
        <begin position="20"/>
        <end position="41"/>
    </location>
</feature>
<name>A0A8F6TWR7_9RHOB</name>
<organism evidence="2 3">
    <name type="scientific">Gymnodinialimonas ceratoperidinii</name>
    <dbReference type="NCBI Taxonomy" id="2856823"/>
    <lineage>
        <taxon>Bacteria</taxon>
        <taxon>Pseudomonadati</taxon>
        <taxon>Pseudomonadota</taxon>
        <taxon>Alphaproteobacteria</taxon>
        <taxon>Rhodobacterales</taxon>
        <taxon>Paracoccaceae</taxon>
        <taxon>Gymnodinialimonas</taxon>
    </lineage>
</organism>
<protein>
    <submittedName>
        <fullName evidence="2">Uncharacterized protein</fullName>
    </submittedName>
</protein>
<keyword evidence="1" id="KW-0472">Membrane</keyword>
<accession>A0A8F6TWR7</accession>
<dbReference type="KEGG" id="gce:KYE46_15670"/>
<evidence type="ECO:0000313" key="2">
    <source>
        <dbReference type="EMBL" id="QXT39344.1"/>
    </source>
</evidence>
<dbReference type="RefSeq" id="WP_219001870.1">
    <property type="nucleotide sequence ID" value="NZ_CP079194.1"/>
</dbReference>
<evidence type="ECO:0000313" key="3">
    <source>
        <dbReference type="Proteomes" id="UP000825009"/>
    </source>
</evidence>
<dbReference type="EMBL" id="CP079194">
    <property type="protein sequence ID" value="QXT39344.1"/>
    <property type="molecule type" value="Genomic_DNA"/>
</dbReference>
<keyword evidence="1" id="KW-1133">Transmembrane helix</keyword>
<keyword evidence="1" id="KW-0812">Transmembrane</keyword>
<gene>
    <name evidence="2" type="ORF">KYE46_15670</name>
</gene>
<proteinExistence type="predicted"/>
<evidence type="ECO:0000256" key="1">
    <source>
        <dbReference type="SAM" id="Phobius"/>
    </source>
</evidence>
<sequence length="153" mass="16222">MSDPMLADQSDRPSAFRRAIVPISLALASVTFMGALIWMAFGGQRDDVAVSRAFLTHIAAEEHSEAVALLHPSLSAQVGPGGLARIFGEIEPWDHIGFSSRSSHGRGDGRFTELYGVGEAVSGCESALRVELLGGLIQSFDITPLCPRAGTDI</sequence>
<reference evidence="2 3" key="1">
    <citation type="submission" date="2021-07" db="EMBL/GenBank/DDBJ databases">
        <title>A novel Jannaschia species isolated from marine dinoflagellate Ceratoperidinium margalefii.</title>
        <authorList>
            <person name="Jiang Y."/>
            <person name="Li Z."/>
        </authorList>
    </citation>
    <scope>NUCLEOTIDE SEQUENCE [LARGE SCALE GENOMIC DNA]</scope>
    <source>
        <strain evidence="2 3">J12C1-MA-4</strain>
    </source>
</reference>